<organism evidence="1 2">
    <name type="scientific">Candidatus Endolissoclinum faulkneri L2</name>
    <dbReference type="NCBI Taxonomy" id="1193729"/>
    <lineage>
        <taxon>Bacteria</taxon>
        <taxon>Pseudomonadati</taxon>
        <taxon>Pseudomonadota</taxon>
        <taxon>Alphaproteobacteria</taxon>
        <taxon>Rhodospirillales</taxon>
        <taxon>Rhodospirillaceae</taxon>
        <taxon>Candidatus Endolissoclinum</taxon>
    </lineage>
</organism>
<proteinExistence type="predicted"/>
<dbReference type="AlphaFoldDB" id="K7YIW3"/>
<accession>K7YIW3</accession>
<name>K7YIW3_9PROT</name>
<dbReference type="HOGENOM" id="CLU_3077916_0_0_5"/>
<reference evidence="1 2" key="1">
    <citation type="journal article" date="2012" name="Proc. Natl. Acad. Sci. U.S.A.">
        <title>Genome streamlining and chemical defense in a coral reef symbiosis.</title>
        <authorList>
            <person name="Kwan J.C."/>
            <person name="Donia M.S."/>
            <person name="Han A.W."/>
            <person name="Hirose E."/>
            <person name="Haygood M.G."/>
            <person name="Schmidt E.W."/>
        </authorList>
    </citation>
    <scope>NUCLEOTIDE SEQUENCE [LARGE SCALE GENOMIC DNA]</scope>
    <source>
        <strain evidence="1 2">L2</strain>
    </source>
</reference>
<sequence length="52" mass="6208">MVKIAYFSIAAVLSFRLVLSIKLRQSFAKINYFIINTLDNLDVFKHYTYYVR</sequence>
<evidence type="ECO:0000313" key="2">
    <source>
        <dbReference type="Proteomes" id="UP000010077"/>
    </source>
</evidence>
<dbReference type="KEGG" id="thal:A1OE_1391"/>
<dbReference type="Proteomes" id="UP000010077">
    <property type="component" value="Chromosome"/>
</dbReference>
<keyword evidence="2" id="KW-1185">Reference proteome</keyword>
<evidence type="ECO:0000313" key="1">
    <source>
        <dbReference type="EMBL" id="AFX99560.1"/>
    </source>
</evidence>
<protein>
    <submittedName>
        <fullName evidence="1">Uncharacterized protein</fullName>
    </submittedName>
</protein>
<dbReference type="EMBL" id="CP003539">
    <property type="protein sequence ID" value="AFX99560.1"/>
    <property type="molecule type" value="Genomic_DNA"/>
</dbReference>
<gene>
    <name evidence="1" type="ORF">A1OE_1391</name>
</gene>